<dbReference type="NCBIfam" id="TIGR01720">
    <property type="entry name" value="NRPS-para261"/>
    <property type="match status" value="1"/>
</dbReference>
<dbReference type="Pfam" id="PF00550">
    <property type="entry name" value="PP-binding"/>
    <property type="match status" value="2"/>
</dbReference>
<feature type="compositionally biased region" description="Low complexity" evidence="7">
    <location>
        <begin position="2207"/>
        <end position="2234"/>
    </location>
</feature>
<dbReference type="InterPro" id="IPR006162">
    <property type="entry name" value="Ppantetheine_attach_site"/>
</dbReference>
<evidence type="ECO:0000256" key="7">
    <source>
        <dbReference type="SAM" id="MobiDB-lite"/>
    </source>
</evidence>
<evidence type="ECO:0000256" key="1">
    <source>
        <dbReference type="ARBA" id="ARBA00001957"/>
    </source>
</evidence>
<dbReference type="Gene3D" id="3.30.300.30">
    <property type="match status" value="2"/>
</dbReference>
<evidence type="ECO:0000313" key="9">
    <source>
        <dbReference type="EMBL" id="ATU31795.1"/>
    </source>
</evidence>
<dbReference type="InterPro" id="IPR045851">
    <property type="entry name" value="AMP-bd_C_sf"/>
</dbReference>
<dbReference type="InterPro" id="IPR029058">
    <property type="entry name" value="AB_hydrolase_fold"/>
</dbReference>
<dbReference type="SUPFAM" id="SSF52777">
    <property type="entry name" value="CoA-dependent acyltransferases"/>
    <property type="match status" value="6"/>
</dbReference>
<dbReference type="InterPro" id="IPR010060">
    <property type="entry name" value="NRPS_synth"/>
</dbReference>
<dbReference type="GO" id="GO:0043041">
    <property type="term" value="P:amino acid activation for nonribosomal peptide biosynthetic process"/>
    <property type="evidence" value="ECO:0007669"/>
    <property type="project" value="TreeGrafter"/>
</dbReference>
<feature type="region of interest" description="Disordered" evidence="7">
    <location>
        <begin position="2198"/>
        <end position="2234"/>
    </location>
</feature>
<dbReference type="InterPro" id="IPR020845">
    <property type="entry name" value="AMP-binding_CS"/>
</dbReference>
<dbReference type="GO" id="GO:0005737">
    <property type="term" value="C:cytoplasm"/>
    <property type="evidence" value="ECO:0007669"/>
    <property type="project" value="TreeGrafter"/>
</dbReference>
<comment type="cofactor">
    <cofactor evidence="1">
        <name>pantetheine 4'-phosphate</name>
        <dbReference type="ChEBI" id="CHEBI:47942"/>
    </cofactor>
</comment>
<dbReference type="FunFam" id="1.10.1200.10:FF:000005">
    <property type="entry name" value="Nonribosomal peptide synthetase 1"/>
    <property type="match status" value="1"/>
</dbReference>
<dbReference type="InterPro" id="IPR025110">
    <property type="entry name" value="AMP-bd_C"/>
</dbReference>
<dbReference type="PROSITE" id="PS00012">
    <property type="entry name" value="PHOSPHOPANTETHEINE"/>
    <property type="match status" value="1"/>
</dbReference>
<reference evidence="9" key="1">
    <citation type="journal article" date="2017" name="J. Nat. Prod.">
        <title>Genomics-Driven Discovery of Chlorinated Cyclic Hexapeptides Ulleungmycins A and B from a Streptomyces Species.</title>
        <authorList>
            <person name="Son S."/>
            <person name="Hong Y.S."/>
            <person name="Jang M."/>
            <person name="Heo K.T."/>
            <person name="Lee B."/>
            <person name="Jang J.P."/>
            <person name="Kim J.W."/>
            <person name="Ryoo I.J."/>
            <person name="Kim W.G."/>
            <person name="Ko S.K."/>
            <person name="Kim B.Y."/>
            <person name="Jang J.H."/>
            <person name="Ahn J.S."/>
        </authorList>
    </citation>
    <scope>NUCLEOTIDE SEQUENCE</scope>
    <source>
        <strain evidence="9">KCB13F003</strain>
    </source>
</reference>
<dbReference type="FunFam" id="2.30.38.10:FF:000001">
    <property type="entry name" value="Non-ribosomal peptide synthetase PvdI"/>
    <property type="match status" value="2"/>
</dbReference>
<evidence type="ECO:0000256" key="6">
    <source>
        <dbReference type="ARBA" id="ARBA00023194"/>
    </source>
</evidence>
<keyword evidence="3" id="KW-0596">Phosphopantetheine</keyword>
<dbReference type="PROSITE" id="PS50075">
    <property type="entry name" value="CARRIER"/>
    <property type="match status" value="2"/>
</dbReference>
<dbReference type="NCBIfam" id="TIGR01733">
    <property type="entry name" value="AA-adenyl-dom"/>
    <property type="match status" value="2"/>
</dbReference>
<comment type="similarity">
    <text evidence="2">Belongs to the ATP-dependent AMP-binding enzyme family.</text>
</comment>
<dbReference type="InterPro" id="IPR009081">
    <property type="entry name" value="PP-bd_ACP"/>
</dbReference>
<dbReference type="GO" id="GO:0031177">
    <property type="term" value="F:phosphopantetheine binding"/>
    <property type="evidence" value="ECO:0007669"/>
    <property type="project" value="InterPro"/>
</dbReference>
<dbReference type="Gene3D" id="3.40.50.980">
    <property type="match status" value="4"/>
</dbReference>
<keyword evidence="6" id="KW-0045">Antibiotic biosynthesis</keyword>
<evidence type="ECO:0000256" key="5">
    <source>
        <dbReference type="ARBA" id="ARBA00022737"/>
    </source>
</evidence>
<dbReference type="Gene3D" id="2.30.38.10">
    <property type="entry name" value="Luciferase, Domain 3"/>
    <property type="match status" value="2"/>
</dbReference>
<dbReference type="Gene3D" id="3.40.50.1820">
    <property type="entry name" value="alpha/beta hydrolase"/>
    <property type="match status" value="1"/>
</dbReference>
<dbReference type="EMBL" id="MF541667">
    <property type="protein sequence ID" value="ATU31795.1"/>
    <property type="molecule type" value="Genomic_DNA"/>
</dbReference>
<dbReference type="FunFam" id="3.40.50.980:FF:000001">
    <property type="entry name" value="Non-ribosomal peptide synthetase"/>
    <property type="match status" value="2"/>
</dbReference>
<evidence type="ECO:0000256" key="3">
    <source>
        <dbReference type="ARBA" id="ARBA00022450"/>
    </source>
</evidence>
<evidence type="ECO:0000256" key="4">
    <source>
        <dbReference type="ARBA" id="ARBA00022553"/>
    </source>
</evidence>
<dbReference type="InterPro" id="IPR001242">
    <property type="entry name" value="Condensation_dom"/>
</dbReference>
<dbReference type="InterPro" id="IPR020806">
    <property type="entry name" value="PKS_PP-bd"/>
</dbReference>
<dbReference type="SUPFAM" id="SSF47336">
    <property type="entry name" value="ACP-like"/>
    <property type="match status" value="2"/>
</dbReference>
<dbReference type="Pfam" id="PF00501">
    <property type="entry name" value="AMP-binding"/>
    <property type="match status" value="2"/>
</dbReference>
<dbReference type="CDD" id="cd19534">
    <property type="entry name" value="E_NRPS"/>
    <property type="match status" value="1"/>
</dbReference>
<keyword evidence="4" id="KW-0597">Phosphoprotein</keyword>
<dbReference type="CDD" id="cd05930">
    <property type="entry name" value="A_NRPS"/>
    <property type="match status" value="2"/>
</dbReference>
<dbReference type="CDD" id="cd19531">
    <property type="entry name" value="LCL_NRPS-like"/>
    <property type="match status" value="2"/>
</dbReference>
<dbReference type="GO" id="GO:0017000">
    <property type="term" value="P:antibiotic biosynthetic process"/>
    <property type="evidence" value="ECO:0007669"/>
    <property type="project" value="UniProtKB-KW"/>
</dbReference>
<organism evidence="9">
    <name type="scientific">Streptomyces sp. KCB13F003</name>
    <dbReference type="NCBI Taxonomy" id="2052824"/>
    <lineage>
        <taxon>Bacteria</taxon>
        <taxon>Bacillati</taxon>
        <taxon>Actinomycetota</taxon>
        <taxon>Actinomycetes</taxon>
        <taxon>Kitasatosporales</taxon>
        <taxon>Streptomycetaceae</taxon>
        <taxon>Streptomyces</taxon>
    </lineage>
</organism>
<dbReference type="SUPFAM" id="SSF56801">
    <property type="entry name" value="Acetyl-CoA synthetase-like"/>
    <property type="match status" value="2"/>
</dbReference>
<protein>
    <submittedName>
        <fullName evidence="9">NRPS</fullName>
    </submittedName>
</protein>
<name>A0A2D3E309_9ACTN</name>
<dbReference type="GO" id="GO:0044550">
    <property type="term" value="P:secondary metabolite biosynthetic process"/>
    <property type="evidence" value="ECO:0007669"/>
    <property type="project" value="TreeGrafter"/>
</dbReference>
<sequence>MDAAAARESWIRSLPEHLRDRMRSRLAGDAGDGRPDRIVPVGRDRELPLSFAQQRLWFLDEFEPGSAEYNSCTSLRLTGELNVPALALALSALVARHESLRTTFDAVDGQGLQIVGEPFRVPVPVAQVPRAPQKDRDAIVRSLLRAEVARPFDLRTGPLLRALLLKLDEREHILALTIHHIVTDGWSMGIIGRELSALYDAALRPGAAPRDAQALLDRAGLPPQTVQYADFAVWQRDRLSGEELDRQLAYWTGKLDAVTPLELPTDRPRPAVRTSAGAQHLFSLSPQTTERLTKAARDRGATLFMAVTALSQLVLSRYSGQRDIAVGTSVSGRDRGEVEGLVGFFVNTLVLREEVDESKPFADFLDSVRETVLEAFAHAEVPFERVVDAVVTDRDLSRPPLVQAMVSLQNTPSEPLRLSGLTLEDYVFAREQSLFDIDFDFWERDGGLLGAVQYNPDLFDASTVERICGHLKILADRLTADPGRPMARIAMLTAEEEHLLLTGWSGARHPLPDTTLPAVYEAQAARTPDETALVCHAVSLTFRELEERANRLAHHLISRSVGPEDLVALALPRTEDMVIGILAVLKAGAAYVPVDPDLPRDRIAFMLADAAPALVLVSGADTASRLGVPPALPALDLTGAAARELLAGCPATAPTDADRRAPLRPAHPAHLIYTSGSTGRPKGVLTDHAGLLNLYRNHEAEFIRPASEAAGGRLFRAALTAVFSFDTSWEGLLWMVAGHQLHVLDDEVRRDPEAIVGYVRKERIDLLDLTPTFAEQVLAAGLLTGDDHRPAVLMLGGEAVGETLWQQLRDSQGTAGVGDAAGTGTTTGYNFYGPTEATVDTLWCKLADSPRPVVGRPVHNTGIRVLDGQLRPVPVGVAGELHLSGPQLARGYLGRAGLTAERFIADPYGEPGTRMYRTGDLVRWTADGVIEYLGRADDQVKVRGFRIELGEIESALAAHPDVAQSVVVAREGRAGGKQLVGYVVPQPGAEAPDTAQLRELLSRTLPDYMVPTVVVALDALPMTSSRKVDRKALPAPDPALFASAAARVAPRTALEETLAGIWMQVLKLDGVGVTDNFFELGGNSILSIQVISRVRKTFGIELSARALFDRPTIAGFAEQVAAGRAAAHTARIAPADRDRPLPLSFAQARMWFLDAFEPGNAAYNAGGVLRLSGPLDTGALSAALSALVRRHEVLRTTFDTEDGEAVQRIGEPYDVPVPLAELTATGPAAREAELQDTLRAEIAVPFDLRRGPLLRALLVRDGADEHALAVTMHHIVTDGWSMGVVARELGALYDAALECGSRDAAEVLAHSGLAPLSVQYADYAVWQRDHLAGAELERQLDFWKRELADVAPLELPTDRPRPPVRGYAGALHTFGLSPAATARLARLAQDHDASLFMAVTALSQLVLARWSGQRDIALGTLSSGRDRGEAEDLIGFFVNTLVLREDVDEHLPFGEFLDSVRESVLAAFAHGEVPFERVVDAVVAERDLSRPPLVQALIAFQNTPAEPMRLHGLRLSEQPLARDFSLFDLTLNYWEEDGALRGSVEYSTELFDEATIARLTGHLATLAEELTAPEATERPMATLPMLTAPERTRAAADRDGARHPLSDATAMDLFEAQAARTPDAPALVSDGAALTYAELDERANRLARHLIGLGIGPEDIVAVSMPRSPGLLVALYAVLKAGAAYLPVDPGYPAERIAALLADARPACVVSQRAAGLLVRLDEGTHHLVLDAPATRTALAAQPGGGLTDADRRAPLRPGHAAYVIYTSGSTGRPKGVVVPHTGLANYLRWCEGSYPGIRGGAVLHSSVSFDLTVTTLFAPLIAGGTVYVSDLEDLDPRLWSEAGRPVPTFLKATPSHVGLLESLPPEVLAEGDLVVGGEQLLGESLTAWRAAHPGATVVNEYGPTEATVGCVVHSLTPHDPDAAGAVPIGGPSWNMRAHVLDALLRPVPVGVPGELYVAGAQLARGYLGRPELTAERFVADPFGAPGERMYRTGDLVRRTADGGLEYQGRTDDQVKIRAHRIELGEVEAALAAAPGVGQVCVVAAAGPGGLRLVGYVAPRPEGPAPDATALKEFAARSLPEYMVPAALVVLPELPLTINGKVDRKALPAPETATAAPAPADLPETDTQRLLAGIFAELLGLERVGLDEGFFDLGGDSILSIQLVARSRRAGLPLSSKEVFRSGTVRALAELIDAAGQADGGSGAGPAAGAPAGTAARTDGGAGSDAGAAAGTSAGPVPLTPVQRWFFDAYRTAPQHYNMSVLLELAPDTDPAALTRAVEAVTARHEALRMRFPQEGARVQRPAPGVVPVPVDREDLSGVPEEELARTVDRVVAAAQSSLDLVRGPVARAVLFDGGTAHPSRLLLVAHHLVTDAVSLRILLADIEAAYGQARAGEPVRVAPVPTSFTGWAARLSDHAAGGALNAELRYWEGVVEKNSATLPVDAHGANTVSSEAEYAVELTESETEALLRTAPGAYRVRTEALLLAALGATLSEWAGGGITVDIEGHGRDEIFDDIDLSRTVGWFTTLYPVRLARPTSDDPRTRAKAMGRQLRDIPGRGLGYGALRHLAGAPSLTAAATPQVIFNYLGRFDEAPGGGRESGPFRSVLPAAAQQSARSERPHLLDIAGAVSGQQFRLTLRYSAEVHKEKTIADLAERFLRELRTLLG</sequence>
<dbReference type="Gene3D" id="3.30.559.30">
    <property type="entry name" value="Nonribosomal peptide synthetase, condensation domain"/>
    <property type="match status" value="3"/>
</dbReference>
<dbReference type="Gene3D" id="3.30.559.10">
    <property type="entry name" value="Chloramphenicol acetyltransferase-like domain"/>
    <property type="match status" value="3"/>
</dbReference>
<dbReference type="Gene3D" id="1.10.1200.10">
    <property type="entry name" value="ACP-like"/>
    <property type="match status" value="1"/>
</dbReference>
<dbReference type="PANTHER" id="PTHR45527">
    <property type="entry name" value="NONRIBOSOMAL PEPTIDE SYNTHETASE"/>
    <property type="match status" value="1"/>
</dbReference>
<dbReference type="InterPro" id="IPR036736">
    <property type="entry name" value="ACP-like_sf"/>
</dbReference>
<dbReference type="Pfam" id="PF00668">
    <property type="entry name" value="Condensation"/>
    <property type="match status" value="3"/>
</dbReference>
<dbReference type="Pfam" id="PF13193">
    <property type="entry name" value="AMP-binding_C"/>
    <property type="match status" value="2"/>
</dbReference>
<proteinExistence type="inferred from homology"/>
<keyword evidence="5" id="KW-0677">Repeat</keyword>
<accession>A0A2D3E309</accession>
<dbReference type="GO" id="GO:0008610">
    <property type="term" value="P:lipid biosynthetic process"/>
    <property type="evidence" value="ECO:0007669"/>
    <property type="project" value="UniProtKB-ARBA"/>
</dbReference>
<gene>
    <name evidence="9" type="primary">ulmB</name>
</gene>
<dbReference type="PROSITE" id="PS00455">
    <property type="entry name" value="AMP_BINDING"/>
    <property type="match status" value="2"/>
</dbReference>
<dbReference type="InterPro" id="IPR010071">
    <property type="entry name" value="AA_adenyl_dom"/>
</dbReference>
<dbReference type="PANTHER" id="PTHR45527:SF1">
    <property type="entry name" value="FATTY ACID SYNTHASE"/>
    <property type="match status" value="1"/>
</dbReference>
<dbReference type="InterPro" id="IPR023213">
    <property type="entry name" value="CAT-like_dom_sf"/>
</dbReference>
<dbReference type="InterPro" id="IPR000873">
    <property type="entry name" value="AMP-dep_synth/lig_dom"/>
</dbReference>
<feature type="domain" description="Carrier" evidence="8">
    <location>
        <begin position="2122"/>
        <end position="2196"/>
    </location>
</feature>
<evidence type="ECO:0000259" key="8">
    <source>
        <dbReference type="PROSITE" id="PS50075"/>
    </source>
</evidence>
<dbReference type="FunFam" id="3.30.300.30:FF:000010">
    <property type="entry name" value="Enterobactin synthetase component F"/>
    <property type="match status" value="2"/>
</dbReference>
<dbReference type="GO" id="GO:0003824">
    <property type="term" value="F:catalytic activity"/>
    <property type="evidence" value="ECO:0007669"/>
    <property type="project" value="InterPro"/>
</dbReference>
<feature type="domain" description="Carrier" evidence="8">
    <location>
        <begin position="1049"/>
        <end position="1124"/>
    </location>
</feature>
<evidence type="ECO:0000256" key="2">
    <source>
        <dbReference type="ARBA" id="ARBA00006432"/>
    </source>
</evidence>
<dbReference type="SMART" id="SM00823">
    <property type="entry name" value="PKS_PP"/>
    <property type="match status" value="2"/>
</dbReference>